<gene>
    <name evidence="3" type="ORF">BH719_01105</name>
</gene>
<dbReference type="OrthoDB" id="3267178at2"/>
<sequence>MDQNLLLIAMLVLAVGVMWYSGRSRKQQMAKMEEEKREQLRTVTPGAWVHTRVGFWGRFVDLDGDIVVLETTDGHEMYWDRQMIGEIGGEPPLEGAGAQEGAEDDDEAPEEDEAVLGLETSADQSDGPEDAGAATGAADEADDKN</sequence>
<keyword evidence="2" id="KW-0472">Membrane</keyword>
<dbReference type="Pfam" id="PF02699">
    <property type="entry name" value="YajC"/>
    <property type="match status" value="1"/>
</dbReference>
<name>A0A1D8B0H1_9ACTO</name>
<evidence type="ECO:0000256" key="2">
    <source>
        <dbReference type="SAM" id="Phobius"/>
    </source>
</evidence>
<keyword evidence="2" id="KW-0812">Transmembrane</keyword>
<evidence type="ECO:0000313" key="3">
    <source>
        <dbReference type="EMBL" id="AOS46651.1"/>
    </source>
</evidence>
<organism evidence="3 4">
    <name type="scientific">Pauljensenia hongkongensis</name>
    <dbReference type="NCBI Taxonomy" id="178339"/>
    <lineage>
        <taxon>Bacteria</taxon>
        <taxon>Bacillati</taxon>
        <taxon>Actinomycetota</taxon>
        <taxon>Actinomycetes</taxon>
        <taxon>Actinomycetales</taxon>
        <taxon>Actinomycetaceae</taxon>
        <taxon>Pauljensenia</taxon>
    </lineage>
</organism>
<protein>
    <submittedName>
        <fullName evidence="3">Preprotein translocase</fullName>
    </submittedName>
</protein>
<reference evidence="3 4" key="1">
    <citation type="submission" date="2016-09" db="EMBL/GenBank/DDBJ databases">
        <title>Complete genome sequence of Actinomyces hongkongensis HKU8.</title>
        <authorList>
            <person name="Gao Y.-X."/>
            <person name="Zhou Y.-Y."/>
            <person name="Xie Y."/>
            <person name="Wang M."/>
            <person name="Wang S.-J."/>
            <person name="Shen S.-G."/>
        </authorList>
    </citation>
    <scope>NUCLEOTIDE SEQUENCE [LARGE SCALE GENOMIC DNA]</scope>
    <source>
        <strain evidence="3 4">HKU8</strain>
    </source>
</reference>
<dbReference type="RefSeq" id="WP_034255119.1">
    <property type="nucleotide sequence ID" value="NZ_CP017298.1"/>
</dbReference>
<evidence type="ECO:0000256" key="1">
    <source>
        <dbReference type="SAM" id="MobiDB-lite"/>
    </source>
</evidence>
<keyword evidence="4" id="KW-1185">Reference proteome</keyword>
<feature type="compositionally biased region" description="Acidic residues" evidence="1">
    <location>
        <begin position="101"/>
        <end position="114"/>
    </location>
</feature>
<dbReference type="Proteomes" id="UP000095214">
    <property type="component" value="Chromosome"/>
</dbReference>
<feature type="transmembrane region" description="Helical" evidence="2">
    <location>
        <begin position="6"/>
        <end position="22"/>
    </location>
</feature>
<dbReference type="STRING" id="178339.BH719_01105"/>
<evidence type="ECO:0000313" key="4">
    <source>
        <dbReference type="Proteomes" id="UP000095214"/>
    </source>
</evidence>
<feature type="region of interest" description="Disordered" evidence="1">
    <location>
        <begin position="81"/>
        <end position="145"/>
    </location>
</feature>
<keyword evidence="2" id="KW-1133">Transmembrane helix</keyword>
<feature type="compositionally biased region" description="Low complexity" evidence="1">
    <location>
        <begin position="89"/>
        <end position="100"/>
    </location>
</feature>
<dbReference type="EMBL" id="CP017298">
    <property type="protein sequence ID" value="AOS46651.1"/>
    <property type="molecule type" value="Genomic_DNA"/>
</dbReference>
<proteinExistence type="predicted"/>
<dbReference type="SMART" id="SM01323">
    <property type="entry name" value="YajC"/>
    <property type="match status" value="1"/>
</dbReference>
<dbReference type="AlphaFoldDB" id="A0A1D8B0H1"/>
<dbReference type="KEGG" id="phon:BH719_01105"/>
<accession>A0A1D8B0H1</accession>
<dbReference type="InterPro" id="IPR003849">
    <property type="entry name" value="Preprotein_translocase_YajC"/>
</dbReference>